<evidence type="ECO:0000256" key="2">
    <source>
        <dbReference type="ARBA" id="ARBA00023295"/>
    </source>
</evidence>
<protein>
    <submittedName>
        <fullName evidence="4">Nucleoside hydrolase</fullName>
    </submittedName>
</protein>
<dbReference type="SUPFAM" id="SSF53590">
    <property type="entry name" value="Nucleoside hydrolase"/>
    <property type="match status" value="1"/>
</dbReference>
<evidence type="ECO:0000313" key="4">
    <source>
        <dbReference type="EMBL" id="USG66995.1"/>
    </source>
</evidence>
<proteinExistence type="predicted"/>
<keyword evidence="2" id="KW-0326">Glycosidase</keyword>
<dbReference type="RefSeq" id="WP_251874099.1">
    <property type="nucleotide sequence ID" value="NZ_CP098755.1"/>
</dbReference>
<feature type="domain" description="Inosine/uridine-preferring nucleoside hydrolase" evidence="3">
    <location>
        <begin position="8"/>
        <end position="307"/>
    </location>
</feature>
<evidence type="ECO:0000313" key="5">
    <source>
        <dbReference type="Proteomes" id="UP001056500"/>
    </source>
</evidence>
<keyword evidence="1 4" id="KW-0378">Hydrolase</keyword>
<dbReference type="Gene3D" id="3.90.245.10">
    <property type="entry name" value="Ribonucleoside hydrolase-like"/>
    <property type="match status" value="1"/>
</dbReference>
<dbReference type="InterPro" id="IPR036452">
    <property type="entry name" value="Ribo_hydro-like"/>
</dbReference>
<evidence type="ECO:0000259" key="3">
    <source>
        <dbReference type="Pfam" id="PF01156"/>
    </source>
</evidence>
<dbReference type="GO" id="GO:0016787">
    <property type="term" value="F:hydrolase activity"/>
    <property type="evidence" value="ECO:0007669"/>
    <property type="project" value="UniProtKB-KW"/>
</dbReference>
<name>A0ABY4WIL8_9BACL</name>
<dbReference type="Proteomes" id="UP001056500">
    <property type="component" value="Chromosome"/>
</dbReference>
<evidence type="ECO:0000256" key="1">
    <source>
        <dbReference type="ARBA" id="ARBA00022801"/>
    </source>
</evidence>
<reference evidence="4" key="1">
    <citation type="submission" date="2022-06" db="EMBL/GenBank/DDBJ databases">
        <title>Genome sequencing of Brevibacillus sp. BB3-R1.</title>
        <authorList>
            <person name="Heo J."/>
            <person name="Lee D."/>
            <person name="Won M."/>
            <person name="Han B.-H."/>
            <person name="Hong S.-B."/>
            <person name="Kwon S.-W."/>
        </authorList>
    </citation>
    <scope>NUCLEOTIDE SEQUENCE</scope>
    <source>
        <strain evidence="4">BB3-R1</strain>
    </source>
</reference>
<dbReference type="Pfam" id="PF01156">
    <property type="entry name" value="IU_nuc_hydro"/>
    <property type="match status" value="1"/>
</dbReference>
<accession>A0ABY4WIL8</accession>
<dbReference type="PANTHER" id="PTHR12304">
    <property type="entry name" value="INOSINE-URIDINE PREFERRING NUCLEOSIDE HYDROLASE"/>
    <property type="match status" value="1"/>
</dbReference>
<dbReference type="InterPro" id="IPR001910">
    <property type="entry name" value="Inosine/uridine_hydrolase_dom"/>
</dbReference>
<keyword evidence="5" id="KW-1185">Reference proteome</keyword>
<gene>
    <name evidence="4" type="ORF">NDK47_06785</name>
</gene>
<dbReference type="PANTHER" id="PTHR12304:SF4">
    <property type="entry name" value="URIDINE NUCLEOSIDASE"/>
    <property type="match status" value="1"/>
</dbReference>
<sequence>MSDVIKMVIDADTGIDDSLAILHALKAPDVKVEGITTVFGNASVAQATDNTLRLIKLANPGYEVPVAMGAAKPLVREWAGPVSHVHGNNGIGDVDLPASEQKALDETAAQFIVRKANELGGELTLVTLGRLTNLAEALQIDPELPGKLKRVFIMGGTVFAPGNVTPKAEANFRGDPEAVAAVMKAGLKITMVGLDVTMKVRLTQQHLDAAMGYCRPENKPVVQYMNDALQHYFRFYWEVDNLMGACPTHDPLTVLVARMPWVVRTQTMKVSIETEGEFCAGSVVADLRTKPSVGHEIEVCVDVDAEKIPHHLLSVF</sequence>
<dbReference type="InterPro" id="IPR023186">
    <property type="entry name" value="IUNH"/>
</dbReference>
<dbReference type="CDD" id="cd02650">
    <property type="entry name" value="nuc_hydro_CaPnhB"/>
    <property type="match status" value="1"/>
</dbReference>
<organism evidence="4 5">
    <name type="scientific">Brevibacillus ruminantium</name>
    <dbReference type="NCBI Taxonomy" id="2950604"/>
    <lineage>
        <taxon>Bacteria</taxon>
        <taxon>Bacillati</taxon>
        <taxon>Bacillota</taxon>
        <taxon>Bacilli</taxon>
        <taxon>Bacillales</taxon>
        <taxon>Paenibacillaceae</taxon>
        <taxon>Brevibacillus</taxon>
    </lineage>
</organism>
<dbReference type="EMBL" id="CP098755">
    <property type="protein sequence ID" value="USG66995.1"/>
    <property type="molecule type" value="Genomic_DNA"/>
</dbReference>